<evidence type="ECO:0000313" key="3">
    <source>
        <dbReference type="Proteomes" id="UP000008867"/>
    </source>
</evidence>
<name>E6ZU07_SPORE</name>
<keyword evidence="3" id="KW-1185">Reference proteome</keyword>
<dbReference type="HOGENOM" id="CLU_1817057_0_0_1"/>
<evidence type="ECO:0000313" key="2">
    <source>
        <dbReference type="EMBL" id="CBQ70714.1"/>
    </source>
</evidence>
<dbReference type="EMBL" id="FQ311441">
    <property type="protein sequence ID" value="CBQ70714.1"/>
    <property type="molecule type" value="Genomic_DNA"/>
</dbReference>
<protein>
    <submittedName>
        <fullName evidence="2">Conserved hypothetical Ustilaginaceae-specific protein</fullName>
    </submittedName>
</protein>
<reference evidence="2 3" key="1">
    <citation type="journal article" date="2010" name="Science">
        <title>Pathogenicity determinants in smut fungi revealed by genome comparison.</title>
        <authorList>
            <person name="Schirawski J."/>
            <person name="Mannhaupt G."/>
            <person name="Muench K."/>
            <person name="Brefort T."/>
            <person name="Schipper K."/>
            <person name="Doehlemann G."/>
            <person name="Di Stasio M."/>
            <person name="Roessel N."/>
            <person name="Mendoza-Mendoza A."/>
            <person name="Pester D."/>
            <person name="Mueller O."/>
            <person name="Winterberg B."/>
            <person name="Meyer E."/>
            <person name="Ghareeb H."/>
            <person name="Wollenberg T."/>
            <person name="Muensterkoetter M."/>
            <person name="Wong P."/>
            <person name="Walter M."/>
            <person name="Stukenbrock E."/>
            <person name="Gueldener U."/>
            <person name="Kahmann R."/>
        </authorList>
    </citation>
    <scope>NUCLEOTIDE SEQUENCE [LARGE SCALE GENOMIC DNA]</scope>
    <source>
        <strain evidence="3">SRZ2</strain>
    </source>
</reference>
<dbReference type="OrthoDB" id="10403079at2759"/>
<keyword evidence="1" id="KW-0732">Signal</keyword>
<organism evidence="2 3">
    <name type="scientific">Sporisorium reilianum (strain SRZ2)</name>
    <name type="common">Maize head smut fungus</name>
    <dbReference type="NCBI Taxonomy" id="999809"/>
    <lineage>
        <taxon>Eukaryota</taxon>
        <taxon>Fungi</taxon>
        <taxon>Dikarya</taxon>
        <taxon>Basidiomycota</taxon>
        <taxon>Ustilaginomycotina</taxon>
        <taxon>Ustilaginomycetes</taxon>
        <taxon>Ustilaginales</taxon>
        <taxon>Ustilaginaceae</taxon>
        <taxon>Sporisorium</taxon>
    </lineage>
</organism>
<dbReference type="AlphaFoldDB" id="E6ZU07"/>
<accession>E6ZU07</accession>
<evidence type="ECO:0000256" key="1">
    <source>
        <dbReference type="SAM" id="SignalP"/>
    </source>
</evidence>
<dbReference type="VEuPathDB" id="FungiDB:sr10433"/>
<proteinExistence type="predicted"/>
<feature type="chain" id="PRO_5003216914" evidence="1">
    <location>
        <begin position="23"/>
        <end position="154"/>
    </location>
</feature>
<gene>
    <name evidence="2" type="ORF">sr10433</name>
</gene>
<dbReference type="Proteomes" id="UP000008867">
    <property type="component" value="Chromosome 2"/>
</dbReference>
<sequence>MKLKTALLPLAMAVAMAGGVAADWLEPTADRNYETYCDPKGAEYNKLHACFVADPAYIKNLEFFGKSLFQGYLSRDQKKFVLLENDQNSKSLSLLLTKQYSIAVKTWQVINPIDKPAEKCVFVRISNAGHPNEVRLRQNFCGLDPISLPDMLWR</sequence>
<feature type="signal peptide" evidence="1">
    <location>
        <begin position="1"/>
        <end position="22"/>
    </location>
</feature>